<feature type="region of interest" description="Disordered" evidence="1">
    <location>
        <begin position="63"/>
        <end position="84"/>
    </location>
</feature>
<dbReference type="AlphaFoldDB" id="A0A7L2U3L4"/>
<feature type="domain" description="Ig-like" evidence="3">
    <location>
        <begin position="435"/>
        <end position="534"/>
    </location>
</feature>
<dbReference type="SUPFAM" id="SSF48726">
    <property type="entry name" value="Immunoglobulin"/>
    <property type="match status" value="5"/>
</dbReference>
<dbReference type="PROSITE" id="PS50835">
    <property type="entry name" value="IG_LIKE"/>
    <property type="match status" value="5"/>
</dbReference>
<keyword evidence="5" id="KW-1185">Reference proteome</keyword>
<feature type="domain" description="Ig-like" evidence="3">
    <location>
        <begin position="213"/>
        <end position="305"/>
    </location>
</feature>
<dbReference type="EMBL" id="VYZW01007957">
    <property type="protein sequence ID" value="NXS40249.1"/>
    <property type="molecule type" value="Genomic_DNA"/>
</dbReference>
<comment type="caution">
    <text evidence="4">The sequence shown here is derived from an EMBL/GenBank/DDBJ whole genome shotgun (WGS) entry which is preliminary data.</text>
</comment>
<evidence type="ECO:0000256" key="2">
    <source>
        <dbReference type="SAM" id="Phobius"/>
    </source>
</evidence>
<dbReference type="GO" id="GO:0005886">
    <property type="term" value="C:plasma membrane"/>
    <property type="evidence" value="ECO:0007669"/>
    <property type="project" value="TreeGrafter"/>
</dbReference>
<dbReference type="Gene3D" id="2.60.40.10">
    <property type="entry name" value="Immunoglobulins"/>
    <property type="match status" value="5"/>
</dbReference>
<protein>
    <submittedName>
        <fullName evidence="4">SN protein</fullName>
    </submittedName>
</protein>
<dbReference type="FunFam" id="2.60.40.10:FF:000921">
    <property type="entry name" value="sialoadhesin isoform X1"/>
    <property type="match status" value="1"/>
</dbReference>
<feature type="domain" description="Ig-like" evidence="3">
    <location>
        <begin position="307"/>
        <end position="390"/>
    </location>
</feature>
<dbReference type="GO" id="GO:0046790">
    <property type="term" value="F:virion binding"/>
    <property type="evidence" value="ECO:0007669"/>
    <property type="project" value="TreeGrafter"/>
</dbReference>
<dbReference type="InterPro" id="IPR007110">
    <property type="entry name" value="Ig-like_dom"/>
</dbReference>
<dbReference type="InterPro" id="IPR013783">
    <property type="entry name" value="Ig-like_fold"/>
</dbReference>
<dbReference type="GO" id="GO:0005770">
    <property type="term" value="C:late endosome"/>
    <property type="evidence" value="ECO:0007669"/>
    <property type="project" value="TreeGrafter"/>
</dbReference>
<feature type="non-terminal residue" evidence="4">
    <location>
        <position position="1"/>
    </location>
</feature>
<dbReference type="SMART" id="SM00408">
    <property type="entry name" value="IGc2"/>
    <property type="match status" value="5"/>
</dbReference>
<feature type="non-terminal residue" evidence="4">
    <location>
        <position position="593"/>
    </location>
</feature>
<dbReference type="InterPro" id="IPR013098">
    <property type="entry name" value="Ig_I-set"/>
</dbReference>
<evidence type="ECO:0000313" key="5">
    <source>
        <dbReference type="Proteomes" id="UP000528411"/>
    </source>
</evidence>
<dbReference type="Pfam" id="PF13895">
    <property type="entry name" value="Ig_2"/>
    <property type="match status" value="2"/>
</dbReference>
<dbReference type="Proteomes" id="UP000528411">
    <property type="component" value="Unassembled WGS sequence"/>
</dbReference>
<dbReference type="InterPro" id="IPR003599">
    <property type="entry name" value="Ig_sub"/>
</dbReference>
<dbReference type="PANTHER" id="PTHR47243:SF1">
    <property type="entry name" value="SIALOADHESIN"/>
    <property type="match status" value="1"/>
</dbReference>
<evidence type="ECO:0000259" key="3">
    <source>
        <dbReference type="PROSITE" id="PS50835"/>
    </source>
</evidence>
<organism evidence="4 5">
    <name type="scientific">Balaeniceps rex</name>
    <name type="common">Shoebill</name>
    <dbReference type="NCBI Taxonomy" id="33584"/>
    <lineage>
        <taxon>Eukaryota</taxon>
        <taxon>Metazoa</taxon>
        <taxon>Chordata</taxon>
        <taxon>Craniata</taxon>
        <taxon>Vertebrata</taxon>
        <taxon>Euteleostomi</taxon>
        <taxon>Archelosauria</taxon>
        <taxon>Archosauria</taxon>
        <taxon>Dinosauria</taxon>
        <taxon>Saurischia</taxon>
        <taxon>Theropoda</taxon>
        <taxon>Coelurosauria</taxon>
        <taxon>Aves</taxon>
        <taxon>Neognathae</taxon>
        <taxon>Neoaves</taxon>
        <taxon>Aequornithes</taxon>
        <taxon>Pelecaniformes</taxon>
        <taxon>Balaenicipitidae</taxon>
        <taxon>Balaeniceps</taxon>
    </lineage>
</organism>
<dbReference type="Pfam" id="PF07679">
    <property type="entry name" value="I-set"/>
    <property type="match status" value="1"/>
</dbReference>
<dbReference type="GO" id="GO:0005769">
    <property type="term" value="C:early endosome"/>
    <property type="evidence" value="ECO:0007669"/>
    <property type="project" value="TreeGrafter"/>
</dbReference>
<evidence type="ECO:0000313" key="4">
    <source>
        <dbReference type="EMBL" id="NXS40249.1"/>
    </source>
</evidence>
<keyword evidence="2" id="KW-0812">Transmembrane</keyword>
<gene>
    <name evidence="4" type="primary">Siglec1_1</name>
    <name evidence="4" type="ORF">BALREX_R13469</name>
</gene>
<keyword evidence="2" id="KW-1133">Transmembrane helix</keyword>
<feature type="domain" description="Ig-like" evidence="3">
    <location>
        <begin position="10"/>
        <end position="117"/>
    </location>
</feature>
<name>A0A7L2U3L4_BALRX</name>
<dbReference type="InterPro" id="IPR036179">
    <property type="entry name" value="Ig-like_dom_sf"/>
</dbReference>
<dbReference type="OrthoDB" id="10039395at2759"/>
<feature type="transmembrane region" description="Helical" evidence="2">
    <location>
        <begin position="536"/>
        <end position="560"/>
    </location>
</feature>
<dbReference type="GO" id="GO:0075512">
    <property type="term" value="P:clathrin-dependent endocytosis of virus by host cell"/>
    <property type="evidence" value="ECO:0007669"/>
    <property type="project" value="TreeGrafter"/>
</dbReference>
<dbReference type="CDD" id="cd00096">
    <property type="entry name" value="Ig"/>
    <property type="match status" value="2"/>
</dbReference>
<feature type="domain" description="Ig-like" evidence="3">
    <location>
        <begin position="119"/>
        <end position="205"/>
    </location>
</feature>
<evidence type="ECO:0000256" key="1">
    <source>
        <dbReference type="SAM" id="MobiDB-lite"/>
    </source>
</evidence>
<dbReference type="PANTHER" id="PTHR47243">
    <property type="entry name" value="SIALOADHESIN"/>
    <property type="match status" value="1"/>
</dbReference>
<dbReference type="SMART" id="SM00409">
    <property type="entry name" value="IG"/>
    <property type="match status" value="5"/>
</dbReference>
<proteinExistence type="predicted"/>
<dbReference type="InterPro" id="IPR003598">
    <property type="entry name" value="Ig_sub2"/>
</dbReference>
<sequence length="593" mass="62623">APACRDAACPTIRLFPPFLPADPPRNLQMKAFAESGEGMAVILLCTVESNPLSEITLLKGGQPVASHPTMSGDHPGQSGRISPAPNALKLELPEASEEDEGEYECRARSPLGSTRASLPLRVQAVRVVVRPSAEVPEGTDVTLTCRDAGAHPGTLYTWYKNGRWLAEGLDASLALPAARRTEAGAYACQAGRGQRGRRAPPAALRVLYAPQEPSFISLVEPRGGRQAVLLCTVDSFPPSDIALHRGPGHAPLASTWGPADPRFAVQVAPNSLQVGMAGLELRDTGLYVCSANNSYGTASSSLRLDVGGVTVTVEPAPEVLEGTTATVTCSAIPWVGEEANYTWYKNSRWLREGPAASLVLTRVSSADTGSYRCQASGTRGSAASAPLSLSVLCECPPAPRGQATGQDGAQSPRHGLRWVHPARHHTPVSPPADPPRDVSISTFLENRSGRVGIVLCTADSHPASSIALYRRGRLLASSLAPATAPGVRASPSHNALRVELGAMGPEDSGEYICVASNHLGNATAGAYFDVRTLTHLLAFTVVAGLLMAVICVAALALLAVKLWPRMRNFWGWDSAEDTFELRNKQEQAQVGTS</sequence>
<keyword evidence="2" id="KW-0472">Membrane</keyword>
<reference evidence="4 5" key="1">
    <citation type="submission" date="2019-09" db="EMBL/GenBank/DDBJ databases">
        <title>Bird 10,000 Genomes (B10K) Project - Family phase.</title>
        <authorList>
            <person name="Zhang G."/>
        </authorList>
    </citation>
    <scope>NUCLEOTIDE SEQUENCE [LARGE SCALE GENOMIC DNA]</scope>
    <source>
        <strain evidence="4">B10K-DU-012-56</strain>
    </source>
</reference>
<accession>A0A7L2U3L4</accession>